<dbReference type="Proteomes" id="UP000446768">
    <property type="component" value="Unassembled WGS sequence"/>
</dbReference>
<accession>A0A7X2IKF0</accession>
<protein>
    <submittedName>
        <fullName evidence="5">3-keto-5-aminohexanoate cleavage protein</fullName>
    </submittedName>
</protein>
<dbReference type="PANTHER" id="PTHR37418:SF2">
    <property type="entry name" value="3-KETO-5-AMINOHEXANOATE CLEAVAGE ENZYME"/>
    <property type="match status" value="1"/>
</dbReference>
<keyword evidence="2" id="KW-0808">Transferase</keyword>
<keyword evidence="4" id="KW-0862">Zinc</keyword>
<dbReference type="InterPro" id="IPR008567">
    <property type="entry name" value="BKACE"/>
</dbReference>
<dbReference type="PANTHER" id="PTHR37418">
    <property type="entry name" value="3-KETO-5-AMINOHEXANOATE CLEAVAGE ENZYME-RELATED"/>
    <property type="match status" value="1"/>
</dbReference>
<dbReference type="InterPro" id="IPR013785">
    <property type="entry name" value="Aldolase_TIM"/>
</dbReference>
<dbReference type="Pfam" id="PF05853">
    <property type="entry name" value="BKACE"/>
    <property type="match status" value="1"/>
</dbReference>
<dbReference type="Gene3D" id="3.20.20.70">
    <property type="entry name" value="Aldolase class I"/>
    <property type="match status" value="1"/>
</dbReference>
<dbReference type="AlphaFoldDB" id="A0A7X2IKF0"/>
<comment type="cofactor">
    <cofactor evidence="1">
        <name>Zn(2+)</name>
        <dbReference type="ChEBI" id="CHEBI:29105"/>
    </cofactor>
</comment>
<evidence type="ECO:0000313" key="6">
    <source>
        <dbReference type="Proteomes" id="UP000446768"/>
    </source>
</evidence>
<keyword evidence="3" id="KW-0479">Metal-binding</keyword>
<name>A0A7X2IKF0_9BURK</name>
<evidence type="ECO:0000256" key="1">
    <source>
        <dbReference type="ARBA" id="ARBA00001947"/>
    </source>
</evidence>
<dbReference type="GO" id="GO:0043720">
    <property type="term" value="F:3-keto-5-aminohexanoate cleavage activity"/>
    <property type="evidence" value="ECO:0007669"/>
    <property type="project" value="InterPro"/>
</dbReference>
<reference evidence="5 6" key="1">
    <citation type="submission" date="2019-11" db="EMBL/GenBank/DDBJ databases">
        <title>Novel species isolated from a subtropical stream in China.</title>
        <authorList>
            <person name="Lu H."/>
        </authorList>
    </citation>
    <scope>NUCLEOTIDE SEQUENCE [LARGE SCALE GENOMIC DNA]</scope>
    <source>
        <strain evidence="5 6">FT92W</strain>
    </source>
</reference>
<evidence type="ECO:0000256" key="4">
    <source>
        <dbReference type="ARBA" id="ARBA00022833"/>
    </source>
</evidence>
<organism evidence="5 6">
    <name type="scientific">Pseudoduganella rivuli</name>
    <dbReference type="NCBI Taxonomy" id="2666085"/>
    <lineage>
        <taxon>Bacteria</taxon>
        <taxon>Pseudomonadati</taxon>
        <taxon>Pseudomonadota</taxon>
        <taxon>Betaproteobacteria</taxon>
        <taxon>Burkholderiales</taxon>
        <taxon>Oxalobacteraceae</taxon>
        <taxon>Telluria group</taxon>
        <taxon>Pseudoduganella</taxon>
    </lineage>
</organism>
<sequence>MTDTNSPYLINLALTGMVPTRAMSASVPLSHQEIIDDIAPALELGVHMLHLHARDVNGVPTSDPEPFGRLIESIRQLPGGREVLVCITTSGRNDPGFASRSRVLDLDGDMKPDMASLTLSSLNFTGQASINAPETIRALAARMLERGIRPELEVFDLGMANFLHVLIKEKLVHAPCYVNMLLGNIAGAQANPMQFAALRQHIPEQAVVAVAGLGHTQLTANTLGLLFADGIRTGLEDNLWLDRERRQPATNLALVRRAIALADTLQRPLASRQWVRARLGCD</sequence>
<proteinExistence type="predicted"/>
<evidence type="ECO:0000256" key="3">
    <source>
        <dbReference type="ARBA" id="ARBA00022723"/>
    </source>
</evidence>
<gene>
    <name evidence="5" type="ORF">GJ700_05245</name>
</gene>
<keyword evidence="6" id="KW-1185">Reference proteome</keyword>
<dbReference type="GO" id="GO:0046872">
    <property type="term" value="F:metal ion binding"/>
    <property type="evidence" value="ECO:0007669"/>
    <property type="project" value="UniProtKB-KW"/>
</dbReference>
<comment type="caution">
    <text evidence="5">The sequence shown here is derived from an EMBL/GenBank/DDBJ whole genome shotgun (WGS) entry which is preliminary data.</text>
</comment>
<evidence type="ECO:0000313" key="5">
    <source>
        <dbReference type="EMBL" id="MRV71123.1"/>
    </source>
</evidence>
<evidence type="ECO:0000256" key="2">
    <source>
        <dbReference type="ARBA" id="ARBA00022679"/>
    </source>
</evidence>
<dbReference type="EMBL" id="WKJJ01000003">
    <property type="protein sequence ID" value="MRV71123.1"/>
    <property type="molecule type" value="Genomic_DNA"/>
</dbReference>
<dbReference type="RefSeq" id="WP_154371620.1">
    <property type="nucleotide sequence ID" value="NZ_WKJJ01000003.1"/>
</dbReference>